<feature type="compositionally biased region" description="Acidic residues" evidence="1">
    <location>
        <begin position="63"/>
        <end position="97"/>
    </location>
</feature>
<evidence type="ECO:0000259" key="3">
    <source>
        <dbReference type="Pfam" id="PF07423"/>
    </source>
</evidence>
<evidence type="ECO:0000313" key="5">
    <source>
        <dbReference type="Proteomes" id="UP000005316"/>
    </source>
</evidence>
<proteinExistence type="predicted"/>
<feature type="domain" description="DUF1510" evidence="3">
    <location>
        <begin position="122"/>
        <end position="214"/>
    </location>
</feature>
<protein>
    <recommendedName>
        <fullName evidence="3">DUF1510 domain-containing protein</fullName>
    </recommendedName>
</protein>
<dbReference type="EMBL" id="AFPZ01000011">
    <property type="protein sequence ID" value="EGQ27614.1"/>
    <property type="molecule type" value="Genomic_DNA"/>
</dbReference>
<gene>
    <name evidence="4" type="ORF">HMPREF9372_0360</name>
</gene>
<dbReference type="OrthoDB" id="2168558at2"/>
<dbReference type="Proteomes" id="UP000005316">
    <property type="component" value="Unassembled WGS sequence"/>
</dbReference>
<evidence type="ECO:0000256" key="2">
    <source>
        <dbReference type="SAM" id="Phobius"/>
    </source>
</evidence>
<name>F9DNI0_9BACL</name>
<keyword evidence="2" id="KW-0472">Membrane</keyword>
<accession>F9DNI0</accession>
<dbReference type="AlphaFoldDB" id="F9DNI0"/>
<feature type="region of interest" description="Disordered" evidence="1">
    <location>
        <begin position="48"/>
        <end position="113"/>
    </location>
</feature>
<dbReference type="InterPro" id="IPR009988">
    <property type="entry name" value="DUF1510"/>
</dbReference>
<evidence type="ECO:0000256" key="1">
    <source>
        <dbReference type="SAM" id="MobiDB-lite"/>
    </source>
</evidence>
<keyword evidence="2" id="KW-0812">Transmembrane</keyword>
<dbReference type="HOGENOM" id="CLU_089213_1_0_9"/>
<dbReference type="eggNOG" id="ENOG5032DEE">
    <property type="taxonomic scope" value="Bacteria"/>
</dbReference>
<dbReference type="RefSeq" id="WP_009496958.1">
    <property type="nucleotide sequence ID" value="NZ_GL982997.1"/>
</dbReference>
<reference evidence="4 5" key="1">
    <citation type="submission" date="2011-04" db="EMBL/GenBank/DDBJ databases">
        <authorList>
            <person name="Muzny D."/>
            <person name="Qin X."/>
            <person name="Deng J."/>
            <person name="Jiang H."/>
            <person name="Liu Y."/>
            <person name="Qu J."/>
            <person name="Song X.-Z."/>
            <person name="Zhang L."/>
            <person name="Thornton R."/>
            <person name="Coyle M."/>
            <person name="Francisco L."/>
            <person name="Jackson L."/>
            <person name="Javaid M."/>
            <person name="Korchina V."/>
            <person name="Kovar C."/>
            <person name="Mata R."/>
            <person name="Mathew T."/>
            <person name="Ngo R."/>
            <person name="Nguyen L."/>
            <person name="Nguyen N."/>
            <person name="Okwuonu G."/>
            <person name="Ongeri F."/>
            <person name="Pham C."/>
            <person name="Simmons D."/>
            <person name="Wilczek-Boney K."/>
            <person name="Hale W."/>
            <person name="Jakkamsetti A."/>
            <person name="Pham P."/>
            <person name="Ruth R."/>
            <person name="San Lucas F."/>
            <person name="Warren J."/>
            <person name="Zhang J."/>
            <person name="Zhao Z."/>
            <person name="Zhou C."/>
            <person name="Zhu D."/>
            <person name="Lee S."/>
            <person name="Bess C."/>
            <person name="Blankenburg K."/>
            <person name="Forbes L."/>
            <person name="Fu Q."/>
            <person name="Gubbala S."/>
            <person name="Hirani K."/>
            <person name="Jayaseelan J.C."/>
            <person name="Lara F."/>
            <person name="Munidasa M."/>
            <person name="Palculict T."/>
            <person name="Patil S."/>
            <person name="Pu L.-L."/>
            <person name="Saada N."/>
            <person name="Tang L."/>
            <person name="Weissenberger G."/>
            <person name="Zhu Y."/>
            <person name="Hemphill L."/>
            <person name="Shang Y."/>
            <person name="Youmans B."/>
            <person name="Ayvaz T."/>
            <person name="Ross M."/>
            <person name="Santibanez J."/>
            <person name="Aqrawi P."/>
            <person name="Gross S."/>
            <person name="Joshi V."/>
            <person name="Fowler G."/>
            <person name="Nazareth L."/>
            <person name="Reid J."/>
            <person name="Worley K."/>
            <person name="Petrosino J."/>
            <person name="Highlander S."/>
            <person name="Gibbs R."/>
        </authorList>
    </citation>
    <scope>NUCLEOTIDE SEQUENCE [LARGE SCALE GENOMIC DNA]</scope>
    <source>
        <strain evidence="4 5">2681</strain>
    </source>
</reference>
<organism evidence="4 5">
    <name type="scientific">Sporosarcina newyorkensis 2681</name>
    <dbReference type="NCBI Taxonomy" id="1027292"/>
    <lineage>
        <taxon>Bacteria</taxon>
        <taxon>Bacillati</taxon>
        <taxon>Bacillota</taxon>
        <taxon>Bacilli</taxon>
        <taxon>Bacillales</taxon>
        <taxon>Caryophanaceae</taxon>
        <taxon>Sporosarcina</taxon>
    </lineage>
</organism>
<evidence type="ECO:0000313" key="4">
    <source>
        <dbReference type="EMBL" id="EGQ27614.1"/>
    </source>
</evidence>
<dbReference type="Pfam" id="PF07423">
    <property type="entry name" value="DUF1510"/>
    <property type="match status" value="1"/>
</dbReference>
<feature type="transmembrane region" description="Helical" evidence="2">
    <location>
        <begin position="21"/>
        <end position="44"/>
    </location>
</feature>
<keyword evidence="2" id="KW-1133">Transmembrane helix</keyword>
<sequence length="220" mass="24643">MADREPNFSRMSRKKGNKANKILNILIGIVVLLILIVGVTFIIGDDKEEASKDQKQEPQQTEEAPDDNVLVEEQPTEDDTEETNPDEDTNVEDEEEEGGKIVDESESLTVTPSNDSAVKETIVNSNWKPIGTKQTGEHVSKYDGESDDWHEKKAAISYATGLPEDQLIYWRIQNGGSPQKSEGIVSSLDKSEKYKVYIEWVDGEGWTPVKMDVLNTLETK</sequence>
<comment type="caution">
    <text evidence="4">The sequence shown here is derived from an EMBL/GenBank/DDBJ whole genome shotgun (WGS) entry which is preliminary data.</text>
</comment>
<dbReference type="STRING" id="759851.SAMN04244570_0592"/>